<dbReference type="GO" id="GO:0016887">
    <property type="term" value="F:ATP hydrolysis activity"/>
    <property type="evidence" value="ECO:0007669"/>
    <property type="project" value="InterPro"/>
</dbReference>
<dbReference type="GO" id="GO:0005524">
    <property type="term" value="F:ATP binding"/>
    <property type="evidence" value="ECO:0007669"/>
    <property type="project" value="UniProtKB-KW"/>
</dbReference>
<evidence type="ECO:0000256" key="3">
    <source>
        <dbReference type="ARBA" id="ARBA00022840"/>
    </source>
</evidence>
<reference evidence="6 7" key="1">
    <citation type="submission" date="2020-02" db="EMBL/GenBank/DDBJ databases">
        <title>Genome sequences of Thiorhodococcus mannitoliphagus and Thiorhodococcus minor, purple sulfur photosynthetic bacteria in the gammaproteobacterial family, Chromatiaceae.</title>
        <authorList>
            <person name="Aviles F.A."/>
            <person name="Meyer T.E."/>
            <person name="Kyndt J.A."/>
        </authorList>
    </citation>
    <scope>NUCLEOTIDE SEQUENCE [LARGE SCALE GENOMIC DNA]</scope>
    <source>
        <strain evidence="6 7">DSM 11518</strain>
    </source>
</reference>
<dbReference type="InterPro" id="IPR003593">
    <property type="entry name" value="AAA+_ATPase"/>
</dbReference>
<dbReference type="InterPro" id="IPR003439">
    <property type="entry name" value="ABC_transporter-like_ATP-bd"/>
</dbReference>
<dbReference type="Pfam" id="PF00005">
    <property type="entry name" value="ABC_tran"/>
    <property type="match status" value="1"/>
</dbReference>
<gene>
    <name evidence="6" type="ORF">G3446_24170</name>
</gene>
<dbReference type="PANTHER" id="PTHR43023">
    <property type="entry name" value="PROTEIN TRIGALACTOSYLDIACYLGLYCEROL 3, CHLOROPLASTIC"/>
    <property type="match status" value="1"/>
</dbReference>
<name>A0A6M0K7L8_9GAMM</name>
<evidence type="ECO:0000256" key="4">
    <source>
        <dbReference type="SAM" id="MobiDB-lite"/>
    </source>
</evidence>
<dbReference type="PANTHER" id="PTHR43023:SF3">
    <property type="entry name" value="PROTEIN TRIGALACTOSYLDIACYLGLYCEROL 3, CHLOROPLASTIC"/>
    <property type="match status" value="1"/>
</dbReference>
<dbReference type="Gene3D" id="3.40.50.300">
    <property type="entry name" value="P-loop containing nucleotide triphosphate hydrolases"/>
    <property type="match status" value="1"/>
</dbReference>
<dbReference type="SUPFAM" id="SSF52540">
    <property type="entry name" value="P-loop containing nucleoside triphosphate hydrolases"/>
    <property type="match status" value="1"/>
</dbReference>
<dbReference type="InterPro" id="IPR027417">
    <property type="entry name" value="P-loop_NTPase"/>
</dbReference>
<dbReference type="PROSITE" id="PS00211">
    <property type="entry name" value="ABC_TRANSPORTER_1"/>
    <property type="match status" value="1"/>
</dbReference>
<dbReference type="PROSITE" id="PS50893">
    <property type="entry name" value="ABC_TRANSPORTER_2"/>
    <property type="match status" value="1"/>
</dbReference>
<dbReference type="SMART" id="SM00382">
    <property type="entry name" value="AAA"/>
    <property type="match status" value="1"/>
</dbReference>
<feature type="region of interest" description="Disordered" evidence="4">
    <location>
        <begin position="237"/>
        <end position="269"/>
    </location>
</feature>
<feature type="domain" description="ABC transporter" evidence="5">
    <location>
        <begin position="16"/>
        <end position="254"/>
    </location>
</feature>
<dbReference type="AlphaFoldDB" id="A0A6M0K7L8"/>
<dbReference type="RefSeq" id="WP_164456150.1">
    <property type="nucleotide sequence ID" value="NZ_JAAIJQ010000124.1"/>
</dbReference>
<organism evidence="6 7">
    <name type="scientific">Thiorhodococcus minor</name>
    <dbReference type="NCBI Taxonomy" id="57489"/>
    <lineage>
        <taxon>Bacteria</taxon>
        <taxon>Pseudomonadati</taxon>
        <taxon>Pseudomonadota</taxon>
        <taxon>Gammaproteobacteria</taxon>
        <taxon>Chromatiales</taxon>
        <taxon>Chromatiaceae</taxon>
        <taxon>Thiorhodococcus</taxon>
    </lineage>
</organism>
<evidence type="ECO:0000259" key="5">
    <source>
        <dbReference type="PROSITE" id="PS50893"/>
    </source>
</evidence>
<feature type="compositionally biased region" description="Basic and acidic residues" evidence="4">
    <location>
        <begin position="237"/>
        <end position="259"/>
    </location>
</feature>
<dbReference type="EMBL" id="JAAIJQ010000124">
    <property type="protein sequence ID" value="NEV64923.1"/>
    <property type="molecule type" value="Genomic_DNA"/>
</dbReference>
<dbReference type="InterPro" id="IPR017871">
    <property type="entry name" value="ABC_transporter-like_CS"/>
</dbReference>
<protein>
    <submittedName>
        <fullName evidence="6">ATP-binding cassette domain-containing protein</fullName>
    </submittedName>
</protein>
<comment type="caution">
    <text evidence="6">The sequence shown here is derived from an EMBL/GenBank/DDBJ whole genome shotgun (WGS) entry which is preliminary data.</text>
</comment>
<evidence type="ECO:0000313" key="7">
    <source>
        <dbReference type="Proteomes" id="UP000483379"/>
    </source>
</evidence>
<dbReference type="Proteomes" id="UP000483379">
    <property type="component" value="Unassembled WGS sequence"/>
</dbReference>
<evidence type="ECO:0000256" key="2">
    <source>
        <dbReference type="ARBA" id="ARBA00022741"/>
    </source>
</evidence>
<keyword evidence="7" id="KW-1185">Reference proteome</keyword>
<keyword evidence="1" id="KW-0813">Transport</keyword>
<evidence type="ECO:0000256" key="1">
    <source>
        <dbReference type="ARBA" id="ARBA00022448"/>
    </source>
</evidence>
<evidence type="ECO:0000313" key="6">
    <source>
        <dbReference type="EMBL" id="NEV64923.1"/>
    </source>
</evidence>
<proteinExistence type="predicted"/>
<accession>A0A6M0K7L8</accession>
<keyword evidence="2" id="KW-0547">Nucleotide-binding</keyword>
<sequence length="269" mass="29009">MAPAEAATTVHAEPAISVRNLRMGYGTKVLLDQASFDVQREEIVVILGGSGCGKSSLMKNIIGLYPPMAGDVLIAGDSIVSASPADKAHIQRKLGIMYQSGALFGSLTVLENVRFPLDEFTDIGPSQKDLAARLLLRTVEMGYAESLMPGELSGGMLKRAGIARAMALGCDILLLDEPSAGMDPITAANLDRTILRLRENLGFTFVVVTHELSSIFTIADRAVMLDPVSRRIIAEGKPSELRDQSKDPRVRQFFNREPDALPNAGTKRT</sequence>
<keyword evidence="3 6" id="KW-0067">ATP-binding</keyword>